<reference evidence="3" key="1">
    <citation type="submission" date="2020-10" db="EMBL/GenBank/DDBJ databases">
        <title>Taxonomic study of unclassified bacteria belonging to the class Ktedonobacteria.</title>
        <authorList>
            <person name="Yabe S."/>
            <person name="Wang C.M."/>
            <person name="Zheng Y."/>
            <person name="Sakai Y."/>
            <person name="Cavaletti L."/>
            <person name="Monciardini P."/>
            <person name="Donadio S."/>
        </authorList>
    </citation>
    <scope>NUCLEOTIDE SEQUENCE</scope>
    <source>
        <strain evidence="3">ID150040</strain>
    </source>
</reference>
<dbReference type="EMBL" id="BNJK01000001">
    <property type="protein sequence ID" value="GHO95869.1"/>
    <property type="molecule type" value="Genomic_DNA"/>
</dbReference>
<evidence type="ECO:0000313" key="3">
    <source>
        <dbReference type="EMBL" id="GHO95869.1"/>
    </source>
</evidence>
<dbReference type="InterPro" id="IPR011006">
    <property type="entry name" value="CheY-like_superfamily"/>
</dbReference>
<dbReference type="InterPro" id="IPR001789">
    <property type="entry name" value="Sig_transdc_resp-reg_receiver"/>
</dbReference>
<dbReference type="AlphaFoldDB" id="A0A8J3IQ40"/>
<evidence type="ECO:0000256" key="1">
    <source>
        <dbReference type="PROSITE-ProRule" id="PRU00169"/>
    </source>
</evidence>
<dbReference type="RefSeq" id="WP_220206527.1">
    <property type="nucleotide sequence ID" value="NZ_BNJK01000001.1"/>
</dbReference>
<evidence type="ECO:0000313" key="4">
    <source>
        <dbReference type="Proteomes" id="UP000597444"/>
    </source>
</evidence>
<name>A0A8J3IQ40_9CHLR</name>
<keyword evidence="4" id="KW-1185">Reference proteome</keyword>
<feature type="domain" description="Response regulatory" evidence="2">
    <location>
        <begin position="14"/>
        <end position="127"/>
    </location>
</feature>
<comment type="caution">
    <text evidence="3">The sequence shown here is derived from an EMBL/GenBank/DDBJ whole genome shotgun (WGS) entry which is preliminary data.</text>
</comment>
<proteinExistence type="predicted"/>
<dbReference type="Gene3D" id="3.40.50.2300">
    <property type="match status" value="1"/>
</dbReference>
<evidence type="ECO:0000259" key="2">
    <source>
        <dbReference type="PROSITE" id="PS50110"/>
    </source>
</evidence>
<sequence length="137" mass="15761">MEEYRRIGPDYRKSILVVGADDVLETKLFDFIQKETPYDVQRVFTGTHALQFARANQIDLLILSYYLPDMAGPTLYDEMDRMNGRQNVPAILLNTNLTGEDLHGRNIICLTQPLDRDLLLQTLDTLFLFPRCPVEAI</sequence>
<accession>A0A8J3IQ40</accession>
<protein>
    <recommendedName>
        <fullName evidence="2">Response regulatory domain-containing protein</fullName>
    </recommendedName>
</protein>
<dbReference type="GO" id="GO:0000160">
    <property type="term" value="P:phosphorelay signal transduction system"/>
    <property type="evidence" value="ECO:0007669"/>
    <property type="project" value="InterPro"/>
</dbReference>
<gene>
    <name evidence="3" type="ORF">KSF_059170</name>
</gene>
<comment type="caution">
    <text evidence="1">Lacks conserved residue(s) required for the propagation of feature annotation.</text>
</comment>
<dbReference type="SUPFAM" id="SSF52172">
    <property type="entry name" value="CheY-like"/>
    <property type="match status" value="1"/>
</dbReference>
<organism evidence="3 4">
    <name type="scientific">Reticulibacter mediterranei</name>
    <dbReference type="NCBI Taxonomy" id="2778369"/>
    <lineage>
        <taxon>Bacteria</taxon>
        <taxon>Bacillati</taxon>
        <taxon>Chloroflexota</taxon>
        <taxon>Ktedonobacteria</taxon>
        <taxon>Ktedonobacterales</taxon>
        <taxon>Reticulibacteraceae</taxon>
        <taxon>Reticulibacter</taxon>
    </lineage>
</organism>
<dbReference type="PROSITE" id="PS50110">
    <property type="entry name" value="RESPONSE_REGULATORY"/>
    <property type="match status" value="1"/>
</dbReference>
<dbReference type="Proteomes" id="UP000597444">
    <property type="component" value="Unassembled WGS sequence"/>
</dbReference>